<protein>
    <submittedName>
        <fullName evidence="2">Uncharacterized protein</fullName>
    </submittedName>
</protein>
<feature type="region of interest" description="Disordered" evidence="1">
    <location>
        <begin position="23"/>
        <end position="64"/>
    </location>
</feature>
<proteinExistence type="predicted"/>
<sequence length="102" mass="11004">MYIDEFLDQYTTIELEKSIREGIDPLGGNNSPMKPPVKSGCSSPVRQSIQVHNGRLSRSPSPRKLLHRVNASPCPVSKGHWISESGNVSPSKGGATTVGGKY</sequence>
<feature type="region of interest" description="Disordered" evidence="1">
    <location>
        <begin position="77"/>
        <end position="102"/>
    </location>
</feature>
<dbReference type="AlphaFoldDB" id="A0A7S3IPX1"/>
<evidence type="ECO:0000313" key="2">
    <source>
        <dbReference type="EMBL" id="CAE0329602.1"/>
    </source>
</evidence>
<dbReference type="EMBL" id="HBIH01025530">
    <property type="protein sequence ID" value="CAE0329602.1"/>
    <property type="molecule type" value="Transcribed_RNA"/>
</dbReference>
<accession>A0A7S3IPX1</accession>
<evidence type="ECO:0000256" key="1">
    <source>
        <dbReference type="SAM" id="MobiDB-lite"/>
    </source>
</evidence>
<name>A0A7S3IPX1_9SPIT</name>
<gene>
    <name evidence="2" type="ORF">SINC0208_LOCUS10232</name>
</gene>
<reference evidence="2" key="1">
    <citation type="submission" date="2021-01" db="EMBL/GenBank/DDBJ databases">
        <authorList>
            <person name="Corre E."/>
            <person name="Pelletier E."/>
            <person name="Niang G."/>
            <person name="Scheremetjew M."/>
            <person name="Finn R."/>
            <person name="Kale V."/>
            <person name="Holt S."/>
            <person name="Cochrane G."/>
            <person name="Meng A."/>
            <person name="Brown T."/>
            <person name="Cohen L."/>
        </authorList>
    </citation>
    <scope>NUCLEOTIDE SEQUENCE</scope>
    <source>
        <strain evidence="2">S3</strain>
    </source>
</reference>
<organism evidence="2">
    <name type="scientific">Strombidium inclinatum</name>
    <dbReference type="NCBI Taxonomy" id="197538"/>
    <lineage>
        <taxon>Eukaryota</taxon>
        <taxon>Sar</taxon>
        <taxon>Alveolata</taxon>
        <taxon>Ciliophora</taxon>
        <taxon>Intramacronucleata</taxon>
        <taxon>Spirotrichea</taxon>
        <taxon>Oligotrichia</taxon>
        <taxon>Strombidiidae</taxon>
        <taxon>Strombidium</taxon>
    </lineage>
</organism>
<feature type="compositionally biased region" description="Polar residues" evidence="1">
    <location>
        <begin position="40"/>
        <end position="60"/>
    </location>
</feature>